<dbReference type="Proteomes" id="UP001271780">
    <property type="component" value="Unassembled WGS sequence"/>
</dbReference>
<evidence type="ECO:0000313" key="2">
    <source>
        <dbReference type="EMBL" id="MDX8472869.1"/>
    </source>
</evidence>
<organism evidence="2 3">
    <name type="scientific">Mesorhizobium dulcispinae</name>
    <dbReference type="NCBI Taxonomy" id="3072316"/>
    <lineage>
        <taxon>Bacteria</taxon>
        <taxon>Pseudomonadati</taxon>
        <taxon>Pseudomonadota</taxon>
        <taxon>Alphaproteobacteria</taxon>
        <taxon>Hyphomicrobiales</taxon>
        <taxon>Phyllobacteriaceae</taxon>
        <taxon>Mesorhizobium</taxon>
    </lineage>
</organism>
<evidence type="ECO:0008006" key="4">
    <source>
        <dbReference type="Google" id="ProtNLM"/>
    </source>
</evidence>
<dbReference type="EMBL" id="JAVIIZ010000005">
    <property type="protein sequence ID" value="MDX8472869.1"/>
    <property type="molecule type" value="Genomic_DNA"/>
</dbReference>
<name>A0ABU4XH56_9HYPH</name>
<accession>A0ABU4XH56</accession>
<comment type="caution">
    <text evidence="2">The sequence shown here is derived from an EMBL/GenBank/DDBJ whole genome shotgun (WGS) entry which is preliminary data.</text>
</comment>
<keyword evidence="1" id="KW-0732">Signal</keyword>
<reference evidence="2 3" key="1">
    <citation type="submission" date="2023-08" db="EMBL/GenBank/DDBJ databases">
        <title>Implementing the SeqCode for naming new Mesorhizobium species isolated from Vachellia karroo root nodules.</title>
        <authorList>
            <person name="Van Lill M."/>
        </authorList>
    </citation>
    <scope>NUCLEOTIDE SEQUENCE [LARGE SCALE GENOMIC DNA]</scope>
    <source>
        <strain evidence="2 3">VK23A</strain>
    </source>
</reference>
<gene>
    <name evidence="2" type="ORF">RFM27_12370</name>
</gene>
<evidence type="ECO:0000313" key="3">
    <source>
        <dbReference type="Proteomes" id="UP001271780"/>
    </source>
</evidence>
<sequence>MRIALSVLAIVCTAGLSGTTNAAEQHCPIAPEKRPATLPAAAANQILFYSDWDRAYAFLESKQDIAFGDNPAIHRWTDSSEDRAKLRQALEQLDKRTTGGQGEERSYGRLYQGLLVELGRGMPTRYEDPNIIPLLCEAAFTVQMIVARDSPSFTMPYLGTLPSGTLNATTFGVPGSSAKLVVVNYALFSFAHEFGKIGLATIKIEARDGNIAIEPSDEYFNRLRSDPAFLTRTSMALEDFASERPIVGHALPRQYDDTLLGVMDSALEQFAVAHEFAHIALHHTSQDSGPLQGIGEVGSRSDQMLRQSWGQEAVADLYAAAVVERISMREYHSASSGSLTGELGEFTRYAPVLFFQLNQIAEEARFVHDHKVLPPRFSDADRTLVLGFLQDALTDQAKTHDRAPLASISPTARPIPDVVRQFGDHPPAWARRALVQAYWQDHAPTPKDEVEVAFGALAIRMGDNLETLWSDIAPLWVEIVNKGPQK</sequence>
<evidence type="ECO:0000256" key="1">
    <source>
        <dbReference type="SAM" id="SignalP"/>
    </source>
</evidence>
<proteinExistence type="predicted"/>
<protein>
    <recommendedName>
        <fullName evidence="4">Peptidase M48, Ste24p</fullName>
    </recommendedName>
</protein>
<keyword evidence="3" id="KW-1185">Reference proteome</keyword>
<feature type="chain" id="PRO_5046511644" description="Peptidase M48, Ste24p" evidence="1">
    <location>
        <begin position="23"/>
        <end position="486"/>
    </location>
</feature>
<feature type="signal peptide" evidence="1">
    <location>
        <begin position="1"/>
        <end position="22"/>
    </location>
</feature>
<dbReference type="RefSeq" id="WP_320315410.1">
    <property type="nucleotide sequence ID" value="NZ_JAVIIX010000002.1"/>
</dbReference>